<comment type="catalytic activity">
    <reaction evidence="8 9">
        <text>hydrogencarbonate + H(+) = CO2 + H2O</text>
        <dbReference type="Rhea" id="RHEA:10748"/>
        <dbReference type="ChEBI" id="CHEBI:15377"/>
        <dbReference type="ChEBI" id="CHEBI:15378"/>
        <dbReference type="ChEBI" id="CHEBI:16526"/>
        <dbReference type="ChEBI" id="CHEBI:17544"/>
        <dbReference type="EC" id="4.2.1.1"/>
    </reaction>
</comment>
<dbReference type="OMA" id="SECAFCE"/>
<evidence type="ECO:0000313" key="11">
    <source>
        <dbReference type="Ensembl" id="ENSPMAP00000005905.1"/>
    </source>
</evidence>
<dbReference type="FunFam" id="3.10.200.10:FF:000003">
    <property type="entry name" value="Carbonic anhydrase 12"/>
    <property type="match status" value="1"/>
</dbReference>
<evidence type="ECO:0000256" key="7">
    <source>
        <dbReference type="ARBA" id="ARBA00023239"/>
    </source>
</evidence>
<feature type="domain" description="Alpha-carbonic anhydrase" evidence="10">
    <location>
        <begin position="21"/>
        <end position="289"/>
    </location>
</feature>
<keyword evidence="7 9" id="KW-0456">Lyase</keyword>
<evidence type="ECO:0000256" key="9">
    <source>
        <dbReference type="RuleBase" id="RU367011"/>
    </source>
</evidence>
<dbReference type="PANTHER" id="PTHR18952:SF265">
    <property type="entry name" value="CARBONIC ANHYDRASE"/>
    <property type="match status" value="1"/>
</dbReference>
<sequence>MHSVWSTSASKFIKALEYSTAHWCYDSQDSECAFCEGPRTWYKNSPACSGTSQSPIDIHTGSVKRNATLQKLKFIGYDSTPAGVTWSIQNNGHTVQVDLQGEIAVSGGGLPGTFNAVQMHFHWGNPHGPGSEHTINGKQFPVELHIVHYNTKYLTFDGAKNEKDGLAVLGFLYAVGPTNNNYNTIINALPSVANQVTTRTVYMFNLDNLLPSYVNMSKYYRYSGSLTTPGCGEVVTWTVFEEPIIMDENQIKKFSSVFFSTKEDPQQILMVNNFRPVQKLNSRIVYASETATVGSAVPLVVNKFTHAAGLFLLAIVLY</sequence>
<dbReference type="GO" id="GO:0008270">
    <property type="term" value="F:zinc ion binding"/>
    <property type="evidence" value="ECO:0007669"/>
    <property type="project" value="UniProtKB-UniRule"/>
</dbReference>
<reference evidence="11" key="1">
    <citation type="submission" date="2025-08" db="UniProtKB">
        <authorList>
            <consortium name="Ensembl"/>
        </authorList>
    </citation>
    <scope>IDENTIFICATION</scope>
</reference>
<comment type="cofactor">
    <cofactor evidence="9">
        <name>Zn(2+)</name>
        <dbReference type="ChEBI" id="CHEBI:29105"/>
    </cofactor>
</comment>
<accession>S4RL19</accession>
<evidence type="ECO:0000256" key="4">
    <source>
        <dbReference type="ARBA" id="ARBA00022723"/>
    </source>
</evidence>
<dbReference type="PROSITE" id="PS51144">
    <property type="entry name" value="ALPHA_CA_2"/>
    <property type="match status" value="1"/>
</dbReference>
<comment type="function">
    <text evidence="1 9">Reversible hydration of carbon dioxide.</text>
</comment>
<dbReference type="STRING" id="7757.ENSPMAP00000005905"/>
<dbReference type="InterPro" id="IPR001148">
    <property type="entry name" value="CA_dom"/>
</dbReference>
<dbReference type="GO" id="GO:0005886">
    <property type="term" value="C:plasma membrane"/>
    <property type="evidence" value="ECO:0007669"/>
    <property type="project" value="TreeGrafter"/>
</dbReference>
<evidence type="ECO:0000256" key="2">
    <source>
        <dbReference type="ARBA" id="ARBA00010718"/>
    </source>
</evidence>
<evidence type="ECO:0000256" key="5">
    <source>
        <dbReference type="ARBA" id="ARBA00022833"/>
    </source>
</evidence>
<evidence type="ECO:0000259" key="10">
    <source>
        <dbReference type="PROSITE" id="PS51144"/>
    </source>
</evidence>
<dbReference type="PROSITE" id="PS00162">
    <property type="entry name" value="ALPHA_CA_1"/>
    <property type="match status" value="1"/>
</dbReference>
<keyword evidence="4 9" id="KW-0479">Metal-binding</keyword>
<dbReference type="EC" id="4.2.1.1" evidence="3 9"/>
<dbReference type="InterPro" id="IPR018338">
    <property type="entry name" value="Carbonic_anhydrase_a-class_CS"/>
</dbReference>
<dbReference type="Pfam" id="PF00194">
    <property type="entry name" value="Carb_anhydrase"/>
    <property type="match status" value="1"/>
</dbReference>
<proteinExistence type="inferred from homology"/>
<name>S4RL19_PETMA</name>
<evidence type="ECO:0000256" key="3">
    <source>
        <dbReference type="ARBA" id="ARBA00012925"/>
    </source>
</evidence>
<dbReference type="InterPro" id="IPR023561">
    <property type="entry name" value="Carbonic_anhydrase_a-class"/>
</dbReference>
<dbReference type="GeneTree" id="ENSGT00940000155690"/>
<evidence type="ECO:0000256" key="1">
    <source>
        <dbReference type="ARBA" id="ARBA00002904"/>
    </source>
</evidence>
<dbReference type="SUPFAM" id="SSF51069">
    <property type="entry name" value="Carbonic anhydrase"/>
    <property type="match status" value="1"/>
</dbReference>
<reference evidence="11" key="2">
    <citation type="submission" date="2025-09" db="UniProtKB">
        <authorList>
            <consortium name="Ensembl"/>
        </authorList>
    </citation>
    <scope>IDENTIFICATION</scope>
</reference>
<keyword evidence="6" id="KW-0325">Glycoprotein</keyword>
<evidence type="ECO:0000256" key="8">
    <source>
        <dbReference type="ARBA" id="ARBA00048348"/>
    </source>
</evidence>
<dbReference type="Ensembl" id="ENSPMAT00000005932.1">
    <property type="protein sequence ID" value="ENSPMAP00000005905.1"/>
    <property type="gene ID" value="ENSPMAG00000005348.1"/>
</dbReference>
<keyword evidence="5 9" id="KW-0862">Zinc</keyword>
<organism evidence="11">
    <name type="scientific">Petromyzon marinus</name>
    <name type="common">Sea lamprey</name>
    <dbReference type="NCBI Taxonomy" id="7757"/>
    <lineage>
        <taxon>Eukaryota</taxon>
        <taxon>Metazoa</taxon>
        <taxon>Chordata</taxon>
        <taxon>Craniata</taxon>
        <taxon>Vertebrata</taxon>
        <taxon>Cyclostomata</taxon>
        <taxon>Hyperoartia</taxon>
        <taxon>Petromyzontiformes</taxon>
        <taxon>Petromyzontidae</taxon>
        <taxon>Petromyzon</taxon>
    </lineage>
</organism>
<dbReference type="SMART" id="SM01057">
    <property type="entry name" value="Carb_anhydrase"/>
    <property type="match status" value="1"/>
</dbReference>
<dbReference type="InterPro" id="IPR036398">
    <property type="entry name" value="CA_dom_sf"/>
</dbReference>
<evidence type="ECO:0000256" key="6">
    <source>
        <dbReference type="ARBA" id="ARBA00023180"/>
    </source>
</evidence>
<dbReference type="AlphaFoldDB" id="S4RL19"/>
<dbReference type="HOGENOM" id="CLU_039326_2_0_1"/>
<dbReference type="GO" id="GO:0004089">
    <property type="term" value="F:carbonate dehydratase activity"/>
    <property type="evidence" value="ECO:0007669"/>
    <property type="project" value="UniProtKB-UniRule"/>
</dbReference>
<dbReference type="Gene3D" id="3.10.200.10">
    <property type="entry name" value="Alpha carbonic anhydrase"/>
    <property type="match status" value="1"/>
</dbReference>
<protein>
    <recommendedName>
        <fullName evidence="3 9">Carbonic anhydrase</fullName>
        <ecNumber evidence="3 9">4.2.1.1</ecNumber>
    </recommendedName>
</protein>
<comment type="similarity">
    <text evidence="2 9">Belongs to the alpha-carbonic anhydrase family.</text>
</comment>
<dbReference type="PANTHER" id="PTHR18952">
    <property type="entry name" value="CARBONIC ANHYDRASE"/>
    <property type="match status" value="1"/>
</dbReference>